<evidence type="ECO:0000313" key="17">
    <source>
        <dbReference type="RefSeq" id="XP_055873255.1"/>
    </source>
</evidence>
<feature type="compositionally biased region" description="Acidic residues" evidence="12">
    <location>
        <begin position="872"/>
        <end position="881"/>
    </location>
</feature>
<dbReference type="FunFam" id="3.30.160.60:FF:000624">
    <property type="entry name" value="zinc finger protein 697"/>
    <property type="match status" value="1"/>
</dbReference>
<feature type="region of interest" description="Disordered" evidence="12">
    <location>
        <begin position="52"/>
        <end position="148"/>
    </location>
</feature>
<dbReference type="RefSeq" id="XP_055873258.1">
    <property type="nucleotide sequence ID" value="XM_056017283.1"/>
</dbReference>
<feature type="compositionally biased region" description="Basic and acidic residues" evidence="12">
    <location>
        <begin position="900"/>
        <end position="980"/>
    </location>
</feature>
<dbReference type="SMART" id="SM00355">
    <property type="entry name" value="ZnF_C2H2"/>
    <property type="match status" value="8"/>
</dbReference>
<evidence type="ECO:0000256" key="1">
    <source>
        <dbReference type="ARBA" id="ARBA00004123"/>
    </source>
</evidence>
<dbReference type="AlphaFoldDB" id="A0A9W2ZE62"/>
<evidence type="ECO:0000313" key="16">
    <source>
        <dbReference type="RefSeq" id="XP_055873254.1"/>
    </source>
</evidence>
<dbReference type="RefSeq" id="XP_055873253.1">
    <property type="nucleotide sequence ID" value="XM_056017278.1"/>
</dbReference>
<dbReference type="SUPFAM" id="SSF57667">
    <property type="entry name" value="beta-beta-alpha zinc fingers"/>
    <property type="match status" value="3"/>
</dbReference>
<evidence type="ECO:0000256" key="8">
    <source>
        <dbReference type="ARBA" id="ARBA00023125"/>
    </source>
</evidence>
<evidence type="ECO:0000256" key="10">
    <source>
        <dbReference type="ARBA" id="ARBA00023242"/>
    </source>
</evidence>
<evidence type="ECO:0000313" key="20">
    <source>
        <dbReference type="RefSeq" id="XP_055873258.1"/>
    </source>
</evidence>
<keyword evidence="9" id="KW-0804">Transcription</keyword>
<comment type="subcellular location">
    <subcellularLocation>
        <location evidence="1">Nucleus</location>
    </subcellularLocation>
</comment>
<evidence type="ECO:0000313" key="14">
    <source>
        <dbReference type="Proteomes" id="UP001165740"/>
    </source>
</evidence>
<keyword evidence="5 11" id="KW-0863">Zinc-finger</keyword>
<dbReference type="PROSITE" id="PS00028">
    <property type="entry name" value="ZINC_FINGER_C2H2_1"/>
    <property type="match status" value="8"/>
</dbReference>
<dbReference type="GO" id="GO:0000981">
    <property type="term" value="F:DNA-binding transcription factor activity, RNA polymerase II-specific"/>
    <property type="evidence" value="ECO:0007669"/>
    <property type="project" value="TreeGrafter"/>
</dbReference>
<dbReference type="PANTHER" id="PTHR19818:SF166">
    <property type="entry name" value="C2H2-TYPE DOMAIN-CONTAINING PROTEIN"/>
    <property type="match status" value="1"/>
</dbReference>
<evidence type="ECO:0000256" key="2">
    <source>
        <dbReference type="ARBA" id="ARBA00006991"/>
    </source>
</evidence>
<evidence type="ECO:0000313" key="18">
    <source>
        <dbReference type="RefSeq" id="XP_055873256.1"/>
    </source>
</evidence>
<dbReference type="GeneID" id="106076382"/>
<evidence type="ECO:0000256" key="5">
    <source>
        <dbReference type="ARBA" id="ARBA00022771"/>
    </source>
</evidence>
<dbReference type="Proteomes" id="UP001165740">
    <property type="component" value="Chromosome 18"/>
</dbReference>
<feature type="domain" description="C2H2-type" evidence="13">
    <location>
        <begin position="419"/>
        <end position="446"/>
    </location>
</feature>
<dbReference type="Pfam" id="PF13912">
    <property type="entry name" value="zf-C2H2_6"/>
    <property type="match status" value="1"/>
</dbReference>
<feature type="compositionally biased region" description="Low complexity" evidence="12">
    <location>
        <begin position="225"/>
        <end position="236"/>
    </location>
</feature>
<evidence type="ECO:0000313" key="19">
    <source>
        <dbReference type="RefSeq" id="XP_055873257.1"/>
    </source>
</evidence>
<dbReference type="RefSeq" id="XP_055873257.1">
    <property type="nucleotide sequence ID" value="XM_056017282.1"/>
</dbReference>
<feature type="compositionally biased region" description="Low complexity" evidence="12">
    <location>
        <begin position="981"/>
        <end position="992"/>
    </location>
</feature>
<dbReference type="GO" id="GO:0008270">
    <property type="term" value="F:zinc ion binding"/>
    <property type="evidence" value="ECO:0007669"/>
    <property type="project" value="UniProtKB-KW"/>
</dbReference>
<feature type="domain" description="C2H2-type" evidence="13">
    <location>
        <begin position="391"/>
        <end position="418"/>
    </location>
</feature>
<evidence type="ECO:0000313" key="21">
    <source>
        <dbReference type="RefSeq" id="XP_055873259.1"/>
    </source>
</evidence>
<evidence type="ECO:0000256" key="9">
    <source>
        <dbReference type="ARBA" id="ARBA00023163"/>
    </source>
</evidence>
<feature type="region of interest" description="Disordered" evidence="12">
    <location>
        <begin position="274"/>
        <end position="313"/>
    </location>
</feature>
<feature type="compositionally biased region" description="Polar residues" evidence="12">
    <location>
        <begin position="1077"/>
        <end position="1089"/>
    </location>
</feature>
<keyword evidence="10" id="KW-0539">Nucleus</keyword>
<dbReference type="GO" id="GO:0005634">
    <property type="term" value="C:nucleus"/>
    <property type="evidence" value="ECO:0007669"/>
    <property type="project" value="UniProtKB-SubCell"/>
</dbReference>
<evidence type="ECO:0000256" key="11">
    <source>
        <dbReference type="PROSITE-ProRule" id="PRU00042"/>
    </source>
</evidence>
<keyword evidence="7" id="KW-0805">Transcription regulation</keyword>
<evidence type="ECO:0000256" key="4">
    <source>
        <dbReference type="ARBA" id="ARBA00022737"/>
    </source>
</evidence>
<feature type="compositionally biased region" description="Basic and acidic residues" evidence="12">
    <location>
        <begin position="804"/>
        <end position="837"/>
    </location>
</feature>
<sequence length="1198" mass="132445">MMSETKVLCESFPRGTPNGTVNGNNNNVDTVEGAATGELAKSRSIDLIVPRDGSDVRRSSSHGLDLSKAPVNGHLDESNGLDLTKPEMISAGKYPRSSDPTPYTNGIPSDNQPASVAMTYGSGRSLSAGESLSPFRADPVPNGYSPDNLANGGAFKSKYPDSYNKGLDLDSKYESRFGSKPFEASAPPSSPPSFAPKLSEPYKMSENSFPKPMDAYNKILEDYGNNSRNNNNNNINPGSKLDEDYPSPGKMSLEPYSKLADSYAKQIESLANGYKPEGGSFKQEKPSSPSGYKKESPPLIGFPKSEPLLTNGNIYNSKTDAVTSSSSQPTGQSLPSILNFSASHLRGMSSGDGGLANYLNSYGGGDSRGDRGGSQGGSSDSMSRSSPNNKLACRFCGKTFSQAGYIKAHERLHTGEKPFACSVCGKRFSDPSNWKKHERVHANNKKQGHLMDSPETKVKNLFQKSIPSFVASSLHHRLALRMDPGGPIMCKICGKMFSSQSSLSTHKRIHTGERPYRCSSCGKSFTQIGTLRTHERIHTGEKPYICKVCGRTFAQSGSYRMHERRHMADSIQRCHICYATFSSWQDLQRHMASHPQVTQAILEFEEGNQGIIDRLNSGDLGGQLGDGSIGQLGHPDSDGQGHGHLLQGDSRDLGVPHPRCPPPPLIPESLLLESEAAFHVQSQGLYHSPGQLPPFSSILPFRHHPGGPPAFPPSFPSALGLLGPQSLPVTSNADFLTKHSFFNAMLGGPQMKHDALAKLSPGYSTQPPQHHLQQQQLLQEQQQMPKSHENSDGTDVVSTTSAGKRSEAEQRASSRSYSPDRRPELDPLSLLKDDKESPAFGRSVSSDDGLASPDDHNMETNGEDDLAHEMGDNENDEDTDIDDRYTNDRGSYSSTSRRFSPSEDRDRHREREKDRERDRDRERERERDRERDRDRDRERERDRENRERERERDRDKDSFRSRKRSRSFERERRDSLKEKNSASGNSGSSSGMGQAGHRDTEYSNEEEPERDGDYYDQDRGYEQSHSGRSSRDSRHDGIFDHIQAKHKEDSPGAAPLNAGGSSETGDLRPPKRLIERQNLNTRMIPSSSSRKQRHPMRRFSSAGSEQESPQSTSSLPVSSTTAEAIERGDLDDNDLVVFLLTKGRVHKCVHCHMIFKDASLFLLHNGFHAHDEPFRCVVCGSVCKDRIDFNCHLTSHIK</sequence>
<dbReference type="InterPro" id="IPR036236">
    <property type="entry name" value="Znf_C2H2_sf"/>
</dbReference>
<dbReference type="RefSeq" id="XP_055873259.1">
    <property type="nucleotide sequence ID" value="XM_056017284.1"/>
</dbReference>
<feature type="compositionally biased region" description="Low complexity" evidence="12">
    <location>
        <begin position="766"/>
        <end position="783"/>
    </location>
</feature>
<feature type="compositionally biased region" description="Low complexity" evidence="12">
    <location>
        <begin position="888"/>
        <end position="899"/>
    </location>
</feature>
<dbReference type="OMA" id="LMETEEC"/>
<dbReference type="InterPro" id="IPR013087">
    <property type="entry name" value="Znf_C2H2_type"/>
</dbReference>
<evidence type="ECO:0000256" key="3">
    <source>
        <dbReference type="ARBA" id="ARBA00022723"/>
    </source>
</evidence>
<gene>
    <name evidence="15 16 17 18 19 20 21" type="primary">LOC106076382</name>
</gene>
<dbReference type="Gene3D" id="3.30.160.60">
    <property type="entry name" value="Classic Zinc Finger"/>
    <property type="match status" value="5"/>
</dbReference>
<dbReference type="RefSeq" id="XP_055873256.1">
    <property type="nucleotide sequence ID" value="XM_056017281.1"/>
</dbReference>
<name>A0A9W2ZE62_BIOGL</name>
<feature type="region of interest" description="Disordered" evidence="12">
    <location>
        <begin position="759"/>
        <end position="1121"/>
    </location>
</feature>
<dbReference type="GO" id="GO:0045944">
    <property type="term" value="P:positive regulation of transcription by RNA polymerase II"/>
    <property type="evidence" value="ECO:0007669"/>
    <property type="project" value="UniProtKB-ARBA"/>
</dbReference>
<dbReference type="FunFam" id="3.30.160.60:FF:000710">
    <property type="entry name" value="Zinc finger protein 768"/>
    <property type="match status" value="1"/>
</dbReference>
<feature type="domain" description="C2H2-type" evidence="13">
    <location>
        <begin position="544"/>
        <end position="571"/>
    </location>
</feature>
<feature type="compositionally biased region" description="Low complexity" evidence="12">
    <location>
        <begin position="1108"/>
        <end position="1121"/>
    </location>
</feature>
<feature type="domain" description="C2H2-type" evidence="13">
    <location>
        <begin position="1146"/>
        <end position="1173"/>
    </location>
</feature>
<keyword evidence="4" id="KW-0677">Repeat</keyword>
<dbReference type="InterPro" id="IPR050329">
    <property type="entry name" value="GLI_C2H2-zinc-finger"/>
</dbReference>
<protein>
    <submittedName>
        <fullName evidence="15 16">Uncharacterized protein LOC106076382 isoform X1</fullName>
    </submittedName>
</protein>
<feature type="compositionally biased region" description="Basic and acidic residues" evidence="12">
    <location>
        <begin position="1011"/>
        <end position="1022"/>
    </location>
</feature>
<evidence type="ECO:0000256" key="7">
    <source>
        <dbReference type="ARBA" id="ARBA00023015"/>
    </source>
</evidence>
<evidence type="ECO:0000256" key="6">
    <source>
        <dbReference type="ARBA" id="ARBA00022833"/>
    </source>
</evidence>
<dbReference type="RefSeq" id="XP_055873255.1">
    <property type="nucleotide sequence ID" value="XM_056017280.1"/>
</dbReference>
<accession>A0A9W2ZE62</accession>
<dbReference type="FunFam" id="3.30.160.60:FF:000965">
    <property type="entry name" value="Neurotrophin receptor-interacting factor homolog"/>
    <property type="match status" value="1"/>
</dbReference>
<dbReference type="Pfam" id="PF00096">
    <property type="entry name" value="zf-C2H2"/>
    <property type="match status" value="4"/>
</dbReference>
<keyword evidence="14" id="KW-1185">Reference proteome</keyword>
<evidence type="ECO:0000259" key="13">
    <source>
        <dbReference type="PROSITE" id="PS50157"/>
    </source>
</evidence>
<feature type="region of interest" description="Disordered" evidence="12">
    <location>
        <begin position="178"/>
        <end position="254"/>
    </location>
</feature>
<keyword evidence="6" id="KW-0862">Zinc</keyword>
<dbReference type="RefSeq" id="XP_055873254.1">
    <property type="nucleotide sequence ID" value="XM_056017279.1"/>
</dbReference>
<keyword evidence="8" id="KW-0238">DNA-binding</keyword>
<proteinExistence type="inferred from homology"/>
<feature type="domain" description="C2H2-type" evidence="13">
    <location>
        <begin position="488"/>
        <end position="515"/>
    </location>
</feature>
<feature type="domain" description="C2H2-type" evidence="13">
    <location>
        <begin position="516"/>
        <end position="543"/>
    </location>
</feature>
<dbReference type="FunFam" id="3.30.160.60:FF:002604">
    <property type="entry name" value="Zinc finger protein 715"/>
    <property type="match status" value="1"/>
</dbReference>
<evidence type="ECO:0000313" key="15">
    <source>
        <dbReference type="RefSeq" id="XP_055873253.1"/>
    </source>
</evidence>
<comment type="similarity">
    <text evidence="2">Belongs to the krueppel C2H2-type zinc-finger protein family.</text>
</comment>
<organism evidence="14 18">
    <name type="scientific">Biomphalaria glabrata</name>
    <name type="common">Bloodfluke planorb</name>
    <name type="synonym">Freshwater snail</name>
    <dbReference type="NCBI Taxonomy" id="6526"/>
    <lineage>
        <taxon>Eukaryota</taxon>
        <taxon>Metazoa</taxon>
        <taxon>Spiralia</taxon>
        <taxon>Lophotrochozoa</taxon>
        <taxon>Mollusca</taxon>
        <taxon>Gastropoda</taxon>
        <taxon>Heterobranchia</taxon>
        <taxon>Euthyneura</taxon>
        <taxon>Panpulmonata</taxon>
        <taxon>Hygrophila</taxon>
        <taxon>Lymnaeoidea</taxon>
        <taxon>Planorbidae</taxon>
        <taxon>Biomphalaria</taxon>
    </lineage>
</organism>
<evidence type="ECO:0000256" key="12">
    <source>
        <dbReference type="SAM" id="MobiDB-lite"/>
    </source>
</evidence>
<dbReference type="PROSITE" id="PS50157">
    <property type="entry name" value="ZINC_FINGER_C2H2_2"/>
    <property type="match status" value="6"/>
</dbReference>
<feature type="compositionally biased region" description="Gly residues" evidence="12">
    <location>
        <begin position="366"/>
        <end position="376"/>
    </location>
</feature>
<reference evidence="15 16" key="1">
    <citation type="submission" date="2025-04" db="UniProtKB">
        <authorList>
            <consortium name="RefSeq"/>
        </authorList>
    </citation>
    <scope>IDENTIFICATION</scope>
</reference>
<dbReference type="GO" id="GO:0000978">
    <property type="term" value="F:RNA polymerase II cis-regulatory region sequence-specific DNA binding"/>
    <property type="evidence" value="ECO:0007669"/>
    <property type="project" value="TreeGrafter"/>
</dbReference>
<dbReference type="FunFam" id="3.30.160.60:FF:000744">
    <property type="entry name" value="zinc finger E-box-binding homeobox 1"/>
    <property type="match status" value="1"/>
</dbReference>
<dbReference type="OrthoDB" id="6077919at2759"/>
<feature type="compositionally biased region" description="Low complexity" evidence="12">
    <location>
        <begin position="377"/>
        <end position="386"/>
    </location>
</feature>
<feature type="compositionally biased region" description="Basic and acidic residues" evidence="12">
    <location>
        <begin position="1065"/>
        <end position="1075"/>
    </location>
</feature>
<feature type="compositionally biased region" description="Polar residues" evidence="12">
    <location>
        <begin position="98"/>
        <end position="114"/>
    </location>
</feature>
<keyword evidence="3" id="KW-0479">Metal-binding</keyword>
<dbReference type="PANTHER" id="PTHR19818">
    <property type="entry name" value="ZINC FINGER PROTEIN ZIC AND GLI"/>
    <property type="match status" value="1"/>
</dbReference>
<feature type="region of interest" description="Disordered" evidence="12">
    <location>
        <begin position="366"/>
        <end position="388"/>
    </location>
</feature>
<feature type="compositionally biased region" description="Basic and acidic residues" evidence="12">
    <location>
        <begin position="1029"/>
        <end position="1050"/>
    </location>
</feature>